<reference evidence="1" key="1">
    <citation type="thesis" date="2021" institute="BYU ScholarsArchive" country="Provo, UT, USA">
        <title>Applications of and Algorithms for Genome Assembly and Genomic Analyses with an Emphasis on Marine Teleosts.</title>
        <authorList>
            <person name="Pickett B.D."/>
        </authorList>
    </citation>
    <scope>NUCLEOTIDE SEQUENCE</scope>
    <source>
        <strain evidence="1">HI-2016</strain>
    </source>
</reference>
<dbReference type="GO" id="GO:0035591">
    <property type="term" value="F:signaling adaptor activity"/>
    <property type="evidence" value="ECO:0007669"/>
    <property type="project" value="InterPro"/>
</dbReference>
<dbReference type="InterPro" id="IPR011993">
    <property type="entry name" value="PH-like_dom_sf"/>
</dbReference>
<dbReference type="OrthoDB" id="6086001at2759"/>
<protein>
    <recommendedName>
        <fullName evidence="3">SH2 domain-containing protein</fullName>
    </recommendedName>
</protein>
<proteinExistence type="predicted"/>
<dbReference type="InterPro" id="IPR036860">
    <property type="entry name" value="SH2_dom_sf"/>
</dbReference>
<keyword evidence="2" id="KW-1185">Reference proteome</keyword>
<dbReference type="PANTHER" id="PTHR16186">
    <property type="entry name" value="SIGNAL-TRANSDUCING ADAPTOR PROTEIN-RELATED"/>
    <property type="match status" value="1"/>
</dbReference>
<dbReference type="EMBL" id="JAFBMS010000014">
    <property type="protein sequence ID" value="KAG9347181.1"/>
    <property type="molecule type" value="Genomic_DNA"/>
</dbReference>
<dbReference type="PANTHER" id="PTHR16186:SF9">
    <property type="entry name" value="SH2 DOMAIN-CONTAINING PROTEIN"/>
    <property type="match status" value="1"/>
</dbReference>
<dbReference type="InterPro" id="IPR039111">
    <property type="entry name" value="STAP1/STAP2"/>
</dbReference>
<accession>A0A8T2P7F2</accession>
<dbReference type="Gene3D" id="2.30.29.30">
    <property type="entry name" value="Pleckstrin-homology domain (PH domain)/Phosphotyrosine-binding domain (PTB)"/>
    <property type="match status" value="1"/>
</dbReference>
<name>A0A8T2P7F2_9TELE</name>
<sequence>MLASCRYKASLSRGSMTPTEIQAIRDKSTGPGTILGFRHLEAAATVAPDLPTSLVIDDSVSGSADFKRFFGELRGSTIFLYADDTQDTYSEKVELCNLRAMVADTPRTKTCLSVYTLTLLHEEIQLKLEIPCTMQLLPGQMMRLEQVLEQERQRTTRPIQPIPSDPCCQRPCPLPPSFSVSTEAYNDTLSHVPPCFFSVSRQEAEQMLEMNPERGSIILRPATDNVTVPSLTAVVDHFLKTLPCLQPYIQTEAYDTCIGAFREELHQTLQRKDQRNAAGWE</sequence>
<dbReference type="Proteomes" id="UP000824540">
    <property type="component" value="Unassembled WGS sequence"/>
</dbReference>
<comment type="caution">
    <text evidence="1">The sequence shown here is derived from an EMBL/GenBank/DDBJ whole genome shotgun (WGS) entry which is preliminary data.</text>
</comment>
<dbReference type="AlphaFoldDB" id="A0A8T2P7F2"/>
<organism evidence="1 2">
    <name type="scientific">Albula glossodonta</name>
    <name type="common">roundjaw bonefish</name>
    <dbReference type="NCBI Taxonomy" id="121402"/>
    <lineage>
        <taxon>Eukaryota</taxon>
        <taxon>Metazoa</taxon>
        <taxon>Chordata</taxon>
        <taxon>Craniata</taxon>
        <taxon>Vertebrata</taxon>
        <taxon>Euteleostomi</taxon>
        <taxon>Actinopterygii</taxon>
        <taxon>Neopterygii</taxon>
        <taxon>Teleostei</taxon>
        <taxon>Albuliformes</taxon>
        <taxon>Albulidae</taxon>
        <taxon>Albula</taxon>
    </lineage>
</organism>
<evidence type="ECO:0008006" key="3">
    <source>
        <dbReference type="Google" id="ProtNLM"/>
    </source>
</evidence>
<dbReference type="SUPFAM" id="SSF55550">
    <property type="entry name" value="SH2 domain"/>
    <property type="match status" value="1"/>
</dbReference>
<evidence type="ECO:0000313" key="2">
    <source>
        <dbReference type="Proteomes" id="UP000824540"/>
    </source>
</evidence>
<gene>
    <name evidence="1" type="ORF">JZ751_006108</name>
</gene>
<evidence type="ECO:0000313" key="1">
    <source>
        <dbReference type="EMBL" id="KAG9347181.1"/>
    </source>
</evidence>
<dbReference type="Gene3D" id="3.30.505.10">
    <property type="entry name" value="SH2 domain"/>
    <property type="match status" value="1"/>
</dbReference>